<accession>A0A0A9W1M7</accession>
<dbReference type="EMBL" id="GBHO01041890">
    <property type="protein sequence ID" value="JAG01714.1"/>
    <property type="molecule type" value="Transcribed_RNA"/>
</dbReference>
<organism evidence="1">
    <name type="scientific">Lygus hesperus</name>
    <name type="common">Western plant bug</name>
    <dbReference type="NCBI Taxonomy" id="30085"/>
    <lineage>
        <taxon>Eukaryota</taxon>
        <taxon>Metazoa</taxon>
        <taxon>Ecdysozoa</taxon>
        <taxon>Arthropoda</taxon>
        <taxon>Hexapoda</taxon>
        <taxon>Insecta</taxon>
        <taxon>Pterygota</taxon>
        <taxon>Neoptera</taxon>
        <taxon>Paraneoptera</taxon>
        <taxon>Hemiptera</taxon>
        <taxon>Heteroptera</taxon>
        <taxon>Panheteroptera</taxon>
        <taxon>Cimicomorpha</taxon>
        <taxon>Miridae</taxon>
        <taxon>Mirini</taxon>
        <taxon>Lygus</taxon>
    </lineage>
</organism>
<reference evidence="2" key="3">
    <citation type="journal article" date="2016" name="Gigascience">
        <title>De novo construction of an expanded transcriptome assembly for the western tarnished plant bug, Lygus hesperus.</title>
        <authorList>
            <person name="Tassone E.E."/>
            <person name="Geib S.M."/>
            <person name="Hall B."/>
            <person name="Fabrick J.A."/>
            <person name="Brent C.S."/>
            <person name="Hull J.J."/>
        </authorList>
    </citation>
    <scope>NUCLEOTIDE SEQUENCE</scope>
</reference>
<dbReference type="AlphaFoldDB" id="A0A0A9W1M7"/>
<reference evidence="1" key="1">
    <citation type="journal article" date="2014" name="PLoS ONE">
        <title>Transcriptome-Based Identification of ABC Transporters in the Western Tarnished Plant Bug Lygus hesperus.</title>
        <authorList>
            <person name="Hull J.J."/>
            <person name="Chaney K."/>
            <person name="Geib S.M."/>
            <person name="Fabrick J.A."/>
            <person name="Brent C.S."/>
            <person name="Walsh D."/>
            <person name="Lavine L.C."/>
        </authorList>
    </citation>
    <scope>NUCLEOTIDE SEQUENCE</scope>
</reference>
<dbReference type="EMBL" id="GDHC01018610">
    <property type="protein sequence ID" value="JAQ00019.1"/>
    <property type="molecule type" value="Transcribed_RNA"/>
</dbReference>
<protein>
    <recommendedName>
        <fullName evidence="3">Endonuclease/exonuclease/phosphatase domain-containing protein</fullName>
    </recommendedName>
</protein>
<gene>
    <name evidence="1" type="ORF">CM83_30768</name>
    <name evidence="2" type="ORF">g.55422</name>
</gene>
<evidence type="ECO:0000313" key="1">
    <source>
        <dbReference type="EMBL" id="JAG01714.1"/>
    </source>
</evidence>
<reference evidence="1" key="2">
    <citation type="submission" date="2014-07" db="EMBL/GenBank/DDBJ databases">
        <authorList>
            <person name="Hull J."/>
        </authorList>
    </citation>
    <scope>NUCLEOTIDE SEQUENCE</scope>
</reference>
<evidence type="ECO:0008006" key="3">
    <source>
        <dbReference type="Google" id="ProtNLM"/>
    </source>
</evidence>
<evidence type="ECO:0000313" key="2">
    <source>
        <dbReference type="EMBL" id="JAQ00019.1"/>
    </source>
</evidence>
<sequence length="183" mass="20948">MWNPARETHCGLMISKLVQEFGYVILNTREDTHIRIPGTSSDVTISDATTACGSTWTTLKEDPMRSDHFPIIINLSLQWENMHSTSHKWNTKSANWDSYSDNIHSSLSALNYSTTDNLQHLHNTLVHIIQTTANELFPLLRKANPTYTKASPWWNDECARVISERQPSLHHLDKTKTQAAYRS</sequence>
<name>A0A0A9W1M7_LYGHE</name>
<proteinExistence type="predicted"/>